<accession>H3NCK1</accession>
<dbReference type="Gene3D" id="1.10.10.10">
    <property type="entry name" value="Winged helix-like DNA-binding domain superfamily/Winged helix DNA-binding domain"/>
    <property type="match status" value="1"/>
</dbReference>
<keyword evidence="2" id="KW-0238">DNA-binding</keyword>
<dbReference type="GO" id="GO:0003700">
    <property type="term" value="F:DNA-binding transcription factor activity"/>
    <property type="evidence" value="ECO:0007669"/>
    <property type="project" value="InterPro"/>
</dbReference>
<evidence type="ECO:0000259" key="4">
    <source>
        <dbReference type="PROSITE" id="PS50949"/>
    </source>
</evidence>
<dbReference type="PROSITE" id="PS50949">
    <property type="entry name" value="HTH_GNTR"/>
    <property type="match status" value="1"/>
</dbReference>
<dbReference type="SMART" id="SM00345">
    <property type="entry name" value="HTH_GNTR"/>
    <property type="match status" value="1"/>
</dbReference>
<dbReference type="Proteomes" id="UP000003599">
    <property type="component" value="Unassembled WGS sequence"/>
</dbReference>
<proteinExistence type="predicted"/>
<evidence type="ECO:0000256" key="2">
    <source>
        <dbReference type="ARBA" id="ARBA00023125"/>
    </source>
</evidence>
<keyword evidence="1" id="KW-0805">Transcription regulation</keyword>
<organism evidence="5 6">
    <name type="scientific">Dolosigranulum pigrum ATCC 51524</name>
    <dbReference type="NCBI Taxonomy" id="883103"/>
    <lineage>
        <taxon>Bacteria</taxon>
        <taxon>Bacillati</taxon>
        <taxon>Bacillota</taxon>
        <taxon>Bacilli</taxon>
        <taxon>Lactobacillales</taxon>
        <taxon>Carnobacteriaceae</taxon>
        <taxon>Dolosigranulum</taxon>
    </lineage>
</organism>
<evidence type="ECO:0000313" key="5">
    <source>
        <dbReference type="EMBL" id="EHR34877.1"/>
    </source>
</evidence>
<evidence type="ECO:0000313" key="6">
    <source>
        <dbReference type="Proteomes" id="UP000003599"/>
    </source>
</evidence>
<gene>
    <name evidence="5" type="ORF">HMPREF9703_00282</name>
</gene>
<dbReference type="eggNOG" id="COG1725">
    <property type="taxonomic scope" value="Bacteria"/>
</dbReference>
<dbReference type="PANTHER" id="PTHR38445:SF7">
    <property type="entry name" value="GNTR-FAMILY TRANSCRIPTIONAL REGULATOR"/>
    <property type="match status" value="1"/>
</dbReference>
<sequence length="126" mass="14194">MEMIINVQSKEPIYEQIVLQIKSKIKNGELTAGDSLPAIRTLAKDLKVSVITVKKAYEILQTDGLIMSVVGRGTVIADVKREMITKNIEQDVEIKIKELMSYSQKQGMSKRELINLFKKVVGDIDE</sequence>
<reference evidence="5 6" key="1">
    <citation type="submission" date="2012-01" db="EMBL/GenBank/DDBJ databases">
        <title>The Genome Sequence of Dolosigranulum pigrum ATCC 51524.</title>
        <authorList>
            <consortium name="The Broad Institute Genome Sequencing Platform"/>
            <person name="Earl A."/>
            <person name="Ward D."/>
            <person name="Feldgarden M."/>
            <person name="Gevers D."/>
            <person name="Huys G."/>
            <person name="Young S.K."/>
            <person name="Zeng Q."/>
            <person name="Gargeya S."/>
            <person name="Fitzgerald M."/>
            <person name="Haas B."/>
            <person name="Abouelleil A."/>
            <person name="Alvarado L."/>
            <person name="Arachchi H.M."/>
            <person name="Berlin A."/>
            <person name="Chapman S.B."/>
            <person name="Gearin G."/>
            <person name="Goldberg J."/>
            <person name="Griggs A."/>
            <person name="Gujja S."/>
            <person name="Hansen M."/>
            <person name="Heiman D."/>
            <person name="Howarth C."/>
            <person name="Larimer J."/>
            <person name="Lui A."/>
            <person name="MacDonald P.J.P."/>
            <person name="McCowen C."/>
            <person name="Montmayeur A."/>
            <person name="Murphy C."/>
            <person name="Neiman D."/>
            <person name="Pearson M."/>
            <person name="Priest M."/>
            <person name="Roberts A."/>
            <person name="Saif S."/>
            <person name="Shea T."/>
            <person name="Sisk P."/>
            <person name="Stolte C."/>
            <person name="Sykes S."/>
            <person name="Wortman J."/>
            <person name="Nusbaum C."/>
            <person name="Birren B."/>
        </authorList>
    </citation>
    <scope>NUCLEOTIDE SEQUENCE [LARGE SCALE GENOMIC DNA]</scope>
    <source>
        <strain evidence="5 6">ATCC 51524</strain>
    </source>
</reference>
<dbReference type="InterPro" id="IPR036388">
    <property type="entry name" value="WH-like_DNA-bd_sf"/>
</dbReference>
<dbReference type="Pfam" id="PF00392">
    <property type="entry name" value="GntR"/>
    <property type="match status" value="1"/>
</dbReference>
<dbReference type="EMBL" id="AGEF01000002">
    <property type="protein sequence ID" value="EHR34877.1"/>
    <property type="molecule type" value="Genomic_DNA"/>
</dbReference>
<dbReference type="InterPro" id="IPR000524">
    <property type="entry name" value="Tscrpt_reg_HTH_GntR"/>
</dbReference>
<dbReference type="AlphaFoldDB" id="H3NCK1"/>
<dbReference type="InterPro" id="IPR036390">
    <property type="entry name" value="WH_DNA-bd_sf"/>
</dbReference>
<evidence type="ECO:0000256" key="3">
    <source>
        <dbReference type="ARBA" id="ARBA00023163"/>
    </source>
</evidence>
<feature type="domain" description="HTH gntR-type" evidence="4">
    <location>
        <begin position="11"/>
        <end position="79"/>
    </location>
</feature>
<protein>
    <recommendedName>
        <fullName evidence="4">HTH gntR-type domain-containing protein</fullName>
    </recommendedName>
</protein>
<evidence type="ECO:0000256" key="1">
    <source>
        <dbReference type="ARBA" id="ARBA00023015"/>
    </source>
</evidence>
<dbReference type="CDD" id="cd07377">
    <property type="entry name" value="WHTH_GntR"/>
    <property type="match status" value="1"/>
</dbReference>
<dbReference type="PANTHER" id="PTHR38445">
    <property type="entry name" value="HTH-TYPE TRANSCRIPTIONAL REPRESSOR YTRA"/>
    <property type="match status" value="1"/>
</dbReference>
<keyword evidence="3" id="KW-0804">Transcription</keyword>
<name>H3NCK1_9LACT</name>
<dbReference type="SUPFAM" id="SSF46785">
    <property type="entry name" value="Winged helix' DNA-binding domain"/>
    <property type="match status" value="1"/>
</dbReference>
<comment type="caution">
    <text evidence="5">The sequence shown here is derived from an EMBL/GenBank/DDBJ whole genome shotgun (WGS) entry which is preliminary data.</text>
</comment>
<keyword evidence="6" id="KW-1185">Reference proteome</keyword>
<dbReference type="HOGENOM" id="CLU_017584_10_4_9"/>
<dbReference type="GO" id="GO:0003677">
    <property type="term" value="F:DNA binding"/>
    <property type="evidence" value="ECO:0007669"/>
    <property type="project" value="UniProtKB-KW"/>
</dbReference>
<dbReference type="PATRIC" id="fig|883103.3.peg.284"/>